<name>A0A163W3T7_9BACL</name>
<dbReference type="Proteomes" id="UP000076563">
    <property type="component" value="Unassembled WGS sequence"/>
</dbReference>
<protein>
    <recommendedName>
        <fullName evidence="3">DUF2277 domain-containing protein</fullName>
    </recommendedName>
</protein>
<dbReference type="InterPro" id="IPR018735">
    <property type="entry name" value="DUF2277"/>
</dbReference>
<dbReference type="EMBL" id="LQRA01000070">
    <property type="protein sequence ID" value="KZE75817.1"/>
    <property type="molecule type" value="Genomic_DNA"/>
</dbReference>
<dbReference type="Pfam" id="PF10041">
    <property type="entry name" value="DUF2277"/>
    <property type="match status" value="1"/>
</dbReference>
<dbReference type="RefSeq" id="WP_063184605.1">
    <property type="nucleotide sequence ID" value="NZ_CP121215.1"/>
</dbReference>
<sequence length="92" mass="10321">MCRNIKTLFNFDPPATEDEIQAASLQFVRKLSGFNKPSKANEEAFQLAVEEVAAAARKLLDSLVTQAEPRNREVEIERARIRSAKRFGAGEK</sequence>
<reference evidence="2" key="1">
    <citation type="submission" date="2016-01" db="EMBL/GenBank/DDBJ databases">
        <title>Draft genome of Chromobacterium sp. F49.</title>
        <authorList>
            <person name="Hong K.W."/>
        </authorList>
    </citation>
    <scope>NUCLEOTIDE SEQUENCE [LARGE SCALE GENOMIC DNA]</scope>
    <source>
        <strain evidence="2">M63</strain>
    </source>
</reference>
<dbReference type="OrthoDB" id="2720376at2"/>
<dbReference type="AlphaFoldDB" id="A0A163W3T7"/>
<accession>A0A163W3T7</accession>
<comment type="caution">
    <text evidence="1">The sequence shown here is derived from an EMBL/GenBank/DDBJ whole genome shotgun (WGS) entry which is preliminary data.</text>
</comment>
<organism evidence="1 2">
    <name type="scientific">Paenibacillus elgii</name>
    <dbReference type="NCBI Taxonomy" id="189691"/>
    <lineage>
        <taxon>Bacteria</taxon>
        <taxon>Bacillati</taxon>
        <taxon>Bacillota</taxon>
        <taxon>Bacilli</taxon>
        <taxon>Bacillales</taxon>
        <taxon>Paenibacillaceae</taxon>
        <taxon>Paenibacillus</taxon>
    </lineage>
</organism>
<dbReference type="STRING" id="1007103.GCA_000213315_04962"/>
<keyword evidence="2" id="KW-1185">Reference proteome</keyword>
<gene>
    <name evidence="1" type="ORF">AV654_25450</name>
</gene>
<evidence type="ECO:0000313" key="1">
    <source>
        <dbReference type="EMBL" id="KZE75817.1"/>
    </source>
</evidence>
<proteinExistence type="predicted"/>
<evidence type="ECO:0000313" key="2">
    <source>
        <dbReference type="Proteomes" id="UP000076563"/>
    </source>
</evidence>
<dbReference type="eggNOG" id="COG5552">
    <property type="taxonomic scope" value="Bacteria"/>
</dbReference>
<evidence type="ECO:0008006" key="3">
    <source>
        <dbReference type="Google" id="ProtNLM"/>
    </source>
</evidence>